<comment type="caution">
    <text evidence="1">The sequence shown here is derived from an EMBL/GenBank/DDBJ whole genome shotgun (WGS) entry which is preliminary data.</text>
</comment>
<organism evidence="1">
    <name type="scientific">bioreactor metagenome</name>
    <dbReference type="NCBI Taxonomy" id="1076179"/>
    <lineage>
        <taxon>unclassified sequences</taxon>
        <taxon>metagenomes</taxon>
        <taxon>ecological metagenomes</taxon>
    </lineage>
</organism>
<dbReference type="GO" id="GO:0043571">
    <property type="term" value="P:maintenance of CRISPR repeat elements"/>
    <property type="evidence" value="ECO:0007669"/>
    <property type="project" value="InterPro"/>
</dbReference>
<sequence length="193" mass="22094">MRVLRPIRTQSKGVRPIHYQNDKNDLAIYTYLREVAYQVEAHFEWNLQRPDLAFDRNEDKHYRIATRMVEKGGRRDIFLGTRECQGYVEPCVFGAGKGFYDEPEGGKDGEAGDVLDEVSFGVMFHSYAYPDETGEEQLGARFWRCDMRWGVISFPRPEECAMTRAVRPMKAAVFTPGVNFSGADALHREEGLG</sequence>
<dbReference type="NCBIfam" id="TIGR01876">
    <property type="entry name" value="cas_Cas5d"/>
    <property type="match status" value="1"/>
</dbReference>
<name>A0A645G310_9ZZZZ</name>
<dbReference type="AlphaFoldDB" id="A0A645G310"/>
<dbReference type="Gene3D" id="3.30.70.2660">
    <property type="match status" value="1"/>
</dbReference>
<dbReference type="GO" id="GO:0004519">
    <property type="term" value="F:endonuclease activity"/>
    <property type="evidence" value="ECO:0007669"/>
    <property type="project" value="InterPro"/>
</dbReference>
<dbReference type="EMBL" id="VSSQ01067892">
    <property type="protein sequence ID" value="MPN20199.1"/>
    <property type="molecule type" value="Genomic_DNA"/>
</dbReference>
<accession>A0A645G310</accession>
<dbReference type="Pfam" id="PF09704">
    <property type="entry name" value="Cas_Cas5d"/>
    <property type="match status" value="1"/>
</dbReference>
<protein>
    <submittedName>
        <fullName evidence="1">Uncharacterized protein</fullName>
    </submittedName>
</protein>
<dbReference type="InterPro" id="IPR010155">
    <property type="entry name" value="CRISPR-assoc_prot_Cas5d"/>
</dbReference>
<proteinExistence type="predicted"/>
<gene>
    <name evidence="1" type="ORF">SDC9_167577</name>
</gene>
<evidence type="ECO:0000313" key="1">
    <source>
        <dbReference type="EMBL" id="MPN20199.1"/>
    </source>
</evidence>
<dbReference type="InterPro" id="IPR021124">
    <property type="entry name" value="CRISPR-assoc_prot_Cas5"/>
</dbReference>
<reference evidence="1" key="1">
    <citation type="submission" date="2019-08" db="EMBL/GenBank/DDBJ databases">
        <authorList>
            <person name="Kucharzyk K."/>
            <person name="Murdoch R.W."/>
            <person name="Higgins S."/>
            <person name="Loffler F."/>
        </authorList>
    </citation>
    <scope>NUCLEOTIDE SEQUENCE</scope>
</reference>
<dbReference type="GO" id="GO:0051607">
    <property type="term" value="P:defense response to virus"/>
    <property type="evidence" value="ECO:0007669"/>
    <property type="project" value="InterPro"/>
</dbReference>